<dbReference type="EMBL" id="GU474882">
    <property type="protein sequence ID" value="ADI18120.1"/>
    <property type="molecule type" value="Genomic_DNA"/>
</dbReference>
<sequence length="47" mass="5798">RTKTLSRSYPQRSECSQNRIRKNQEIYFGYRRLSRSLKAFRGNYRKP</sequence>
<name>E0XUM9_9BACT</name>
<organism evidence="1">
    <name type="scientific">uncultured Verrucomicrobiales bacterium HF0200_39L05</name>
    <dbReference type="NCBI Taxonomy" id="710997"/>
    <lineage>
        <taxon>Bacteria</taxon>
        <taxon>Pseudomonadati</taxon>
        <taxon>Verrucomicrobiota</taxon>
        <taxon>Verrucomicrobiia</taxon>
        <taxon>Verrucomicrobiales</taxon>
        <taxon>environmental samples</taxon>
    </lineage>
</organism>
<proteinExistence type="predicted"/>
<dbReference type="AlphaFoldDB" id="E0XUM9"/>
<evidence type="ECO:0000313" key="1">
    <source>
        <dbReference type="EMBL" id="ADI18120.1"/>
    </source>
</evidence>
<accession>E0XUM9</accession>
<feature type="non-terminal residue" evidence="1">
    <location>
        <position position="1"/>
    </location>
</feature>
<reference evidence="1" key="1">
    <citation type="journal article" date="2011" name="Environ. Microbiol.">
        <title>Time-series analyses of Monterey Bay coastal microbial picoplankton using a 'genome proxy' microarray.</title>
        <authorList>
            <person name="Rich V.I."/>
            <person name="Pham V.D."/>
            <person name="Eppley J."/>
            <person name="Shi Y."/>
            <person name="DeLong E.F."/>
        </authorList>
    </citation>
    <scope>NUCLEOTIDE SEQUENCE</scope>
</reference>
<protein>
    <submittedName>
        <fullName evidence="1">Uncharacterized protein</fullName>
    </submittedName>
</protein>